<comment type="caution">
    <text evidence="1">The sequence shown here is derived from an EMBL/GenBank/DDBJ whole genome shotgun (WGS) entry which is preliminary data.</text>
</comment>
<organism evidence="1 2">
    <name type="scientific">Nonomuraea maheshkhaliensis</name>
    <dbReference type="NCBI Taxonomy" id="419590"/>
    <lineage>
        <taxon>Bacteria</taxon>
        <taxon>Bacillati</taxon>
        <taxon>Actinomycetota</taxon>
        <taxon>Actinomycetes</taxon>
        <taxon>Streptosporangiales</taxon>
        <taxon>Streptosporangiaceae</taxon>
        <taxon>Nonomuraea</taxon>
    </lineage>
</organism>
<reference evidence="2" key="1">
    <citation type="journal article" date="2019" name="Int. J. Syst. Evol. Microbiol.">
        <title>The Global Catalogue of Microorganisms (GCM) 10K type strain sequencing project: providing services to taxonomists for standard genome sequencing and annotation.</title>
        <authorList>
            <consortium name="The Broad Institute Genomics Platform"/>
            <consortium name="The Broad Institute Genome Sequencing Center for Infectious Disease"/>
            <person name="Wu L."/>
            <person name="Ma J."/>
        </authorList>
    </citation>
    <scope>NUCLEOTIDE SEQUENCE [LARGE SCALE GENOMIC DNA]</scope>
    <source>
        <strain evidence="2">JCM 13929</strain>
    </source>
</reference>
<dbReference type="Proteomes" id="UP001500064">
    <property type="component" value="Unassembled WGS sequence"/>
</dbReference>
<keyword evidence="2" id="KW-1185">Reference proteome</keyword>
<proteinExistence type="predicted"/>
<accession>A0ABP4QIR9</accession>
<dbReference type="EMBL" id="BAAAMU010000003">
    <property type="protein sequence ID" value="GAA1612918.1"/>
    <property type="molecule type" value="Genomic_DNA"/>
</dbReference>
<gene>
    <name evidence="1" type="ORF">GCM10009733_006200</name>
</gene>
<evidence type="ECO:0000313" key="1">
    <source>
        <dbReference type="EMBL" id="GAA1612918.1"/>
    </source>
</evidence>
<protein>
    <submittedName>
        <fullName evidence="1">Uncharacterized protein</fullName>
    </submittedName>
</protein>
<sequence length="159" mass="17032">MQKSRRHSGAGPPWTLIGAHPGAGTSTLVLLLNHQADTANAVEFTGEAMAQSSRIAVVASSTAPGTAQAAQMIAQWPDQIPRPVLLVRQADPFGLPPLSRYQLKAISAEVSGVINVPYVFALRQLDVTTALTTSRRIARLARRLRHRLRELPAGSGSRP</sequence>
<dbReference type="RefSeq" id="WP_346101317.1">
    <property type="nucleotide sequence ID" value="NZ_BAAAMU010000003.1"/>
</dbReference>
<name>A0ABP4QIR9_9ACTN</name>
<evidence type="ECO:0000313" key="2">
    <source>
        <dbReference type="Proteomes" id="UP001500064"/>
    </source>
</evidence>